<sequence>MATPEIAIAKAALAASLFRADPASISRPSVDSFFQQVASTLTQCSRPNVQACKDYILGNIVHSSGRSSALAKYLVALSNAQVDDAAHARPSTKRRRLHVLYIVNDVLHHAARLGNQDFRAAVEAYLPPLVSSAASFDKCPKHIKKIQDLISLWKSKQYSAEAVIPKLQEALAGSSTLATPQPVNPSLQLAKEAPFTLPSFHGDSSTAWYDLPAATWLPHLVANSTKPMLPDLIRPVQLAPGPADRAITAAVKSLLADAERLFSRDRRPDDNAHVDVNEMGERIILDEMTGEKGKAKGPVRVSIIISTQLFAHPKVFITILQTQTHITFQKPQPWPQPQPQPQQKLHTSISLAITNPQPQPQPQSQSQSQSQPLSPFSKTISSATACIPFNSHAQYPIRDAHPSPTSKIHRTLAAAAPSPSSTRLDAGSCPRSPDDERVERTNSSASPANPRTRTAQQL</sequence>
<feature type="compositionally biased region" description="Polar residues" evidence="1">
    <location>
        <begin position="441"/>
        <end position="458"/>
    </location>
</feature>
<dbReference type="RefSeq" id="XP_040676697.1">
    <property type="nucleotide sequence ID" value="XM_040825270.1"/>
</dbReference>
<name>A0A0B2WHX9_METAS</name>
<dbReference type="EMBL" id="AZHE01000021">
    <property type="protein sequence ID" value="KHN95631.1"/>
    <property type="molecule type" value="Genomic_DNA"/>
</dbReference>
<reference evidence="3 4" key="1">
    <citation type="journal article" date="2014" name="Proc. Natl. Acad. Sci. U.S.A.">
        <title>Trajectory and genomic determinants of fungal-pathogen speciation and host adaptation.</title>
        <authorList>
            <person name="Hu X."/>
            <person name="Xiao G."/>
            <person name="Zheng P."/>
            <person name="Shang Y."/>
            <person name="Su Y."/>
            <person name="Zhang X."/>
            <person name="Liu X."/>
            <person name="Zhan S."/>
            <person name="St Leger R.J."/>
            <person name="Wang C."/>
        </authorList>
    </citation>
    <scope>NUCLEOTIDE SEQUENCE [LARGE SCALE GENOMIC DNA]</scope>
    <source>
        <strain evidence="3 4">ARSEF 1941</strain>
    </source>
</reference>
<accession>A0A0B2WHX9</accession>
<dbReference type="InterPro" id="IPR006569">
    <property type="entry name" value="CID_dom"/>
</dbReference>
<feature type="region of interest" description="Disordered" evidence="1">
    <location>
        <begin position="411"/>
        <end position="458"/>
    </location>
</feature>
<dbReference type="GO" id="GO:0006874">
    <property type="term" value="P:intracellular calcium ion homeostasis"/>
    <property type="evidence" value="ECO:0007669"/>
    <property type="project" value="TreeGrafter"/>
</dbReference>
<dbReference type="AlphaFoldDB" id="A0A0B2WHX9"/>
<dbReference type="PROSITE" id="PS51391">
    <property type="entry name" value="CID"/>
    <property type="match status" value="1"/>
</dbReference>
<keyword evidence="4" id="KW-1185">Reference proteome</keyword>
<proteinExistence type="predicted"/>
<evidence type="ECO:0000256" key="1">
    <source>
        <dbReference type="SAM" id="MobiDB-lite"/>
    </source>
</evidence>
<evidence type="ECO:0000313" key="3">
    <source>
        <dbReference type="EMBL" id="KHN95631.1"/>
    </source>
</evidence>
<organism evidence="3 4">
    <name type="scientific">Metarhizium album (strain ARSEF 1941)</name>
    <dbReference type="NCBI Taxonomy" id="1081103"/>
    <lineage>
        <taxon>Eukaryota</taxon>
        <taxon>Fungi</taxon>
        <taxon>Dikarya</taxon>
        <taxon>Ascomycota</taxon>
        <taxon>Pezizomycotina</taxon>
        <taxon>Sordariomycetes</taxon>
        <taxon>Hypocreomycetidae</taxon>
        <taxon>Hypocreales</taxon>
        <taxon>Clavicipitaceae</taxon>
        <taxon>Metarhizium</taxon>
    </lineage>
</organism>
<dbReference type="PANTHER" id="PTHR12323">
    <property type="entry name" value="SR-RELATED CTD ASSOCIATED FACTOR 6"/>
    <property type="match status" value="1"/>
</dbReference>
<feature type="compositionally biased region" description="Low complexity" evidence="1">
    <location>
        <begin position="362"/>
        <end position="377"/>
    </location>
</feature>
<comment type="caution">
    <text evidence="3">The sequence shown here is derived from an EMBL/GenBank/DDBJ whole genome shotgun (WGS) entry which is preliminary data.</text>
</comment>
<dbReference type="Pfam" id="PF04818">
    <property type="entry name" value="CID"/>
    <property type="match status" value="1"/>
</dbReference>
<gene>
    <name evidence="3" type="ORF">MAM_06472</name>
</gene>
<dbReference type="HOGENOM" id="CLU_021915_1_0_1"/>
<dbReference type="GeneID" id="63740927"/>
<dbReference type="GO" id="GO:0048471">
    <property type="term" value="C:perinuclear region of cytoplasm"/>
    <property type="evidence" value="ECO:0007669"/>
    <property type="project" value="TreeGrafter"/>
</dbReference>
<evidence type="ECO:0000259" key="2">
    <source>
        <dbReference type="PROSITE" id="PS51391"/>
    </source>
</evidence>
<dbReference type="STRING" id="1081103.A0A0B2WHX9"/>
<dbReference type="Proteomes" id="UP000030816">
    <property type="component" value="Unassembled WGS sequence"/>
</dbReference>
<protein>
    <recommendedName>
        <fullName evidence="2">CID domain-containing protein</fullName>
    </recommendedName>
</protein>
<dbReference type="PANTHER" id="PTHR12323:SF0">
    <property type="entry name" value="CALCIUM HOMEOSTASIS ENDOPLASMIC RETICULUM PROTEIN"/>
    <property type="match status" value="1"/>
</dbReference>
<dbReference type="InterPro" id="IPR008942">
    <property type="entry name" value="ENTH_VHS"/>
</dbReference>
<dbReference type="Gene3D" id="1.25.40.90">
    <property type="match status" value="1"/>
</dbReference>
<dbReference type="OrthoDB" id="21470at2759"/>
<feature type="region of interest" description="Disordered" evidence="1">
    <location>
        <begin position="353"/>
        <end position="377"/>
    </location>
</feature>
<evidence type="ECO:0000313" key="4">
    <source>
        <dbReference type="Proteomes" id="UP000030816"/>
    </source>
</evidence>
<feature type="domain" description="CID" evidence="2">
    <location>
        <begin position="26"/>
        <end position="175"/>
    </location>
</feature>